<dbReference type="AlphaFoldDB" id="A0A8C4X4V6"/>
<sequence length="584" mass="66911">MKNTLFSQYELKIRPYIDLIDSLRALGVDQDLTLPSIAVIGDQSSGKSSVLEALSGVSLPRGSGIVTRCPLELKMKKTKEWQPWKGKLKYKDIEIDLRDPSFVEQEISKAQNVITGSAVGISEELISLNVESPEVPNLTLIDLPGIARVAVGNQPKDIGEQIKRLIQKFIKKQETINLVVVPSNVDIATTEALKMAKEFDPTGQRTLGILTKPDLVDKGNEENIVDIVRNLVIEMKKGYMIVKCRSQQDIKEKRTLAEAIQKEYDFFDDHQYFRYVYTCIFKIYYCYVAYWKYFLTEVKLHNTAVELKQYGKSVPDTNEQKLPFLVEVSTSDTSFLIFCPYSPGDDYEGNRFDSSLGSMGRAWCHSRVGNNLWNEIESSIKRYRGKELPGFVNYATFEIFIKKHIDNLEEPSLDILKKVTGKNNELFIFFFKVNLLFSCPTLLTSAILHGHFSHNYVPADNEIYSNVLDNVKKEQPGFVKLKEQSVFGNVQRSADVSVMNEHLSSYFKIASDRLANQIPLIVQYYIVHQYGTELQKKILQLIQGNKNLEELLEENKDVAEKRNRLRKRLERLNKAQEHLNKFSV</sequence>
<keyword evidence="4 5" id="KW-0342">GTP-binding</keyword>
<keyword evidence="3 5" id="KW-0547">Nucleotide-binding</keyword>
<dbReference type="GO" id="GO:0005737">
    <property type="term" value="C:cytoplasm"/>
    <property type="evidence" value="ECO:0007669"/>
    <property type="project" value="UniProtKB-SubCell"/>
</dbReference>
<comment type="similarity">
    <text evidence="5">Belongs to the TRAFAC class dynamin-like GTPase superfamily. Dynamin/Fzo/YdjA family.</text>
</comment>
<evidence type="ECO:0000256" key="1">
    <source>
        <dbReference type="ARBA" id="ARBA00004496"/>
    </source>
</evidence>
<dbReference type="Pfam" id="PF02212">
    <property type="entry name" value="GED"/>
    <property type="match status" value="1"/>
</dbReference>
<dbReference type="GO" id="GO:0003924">
    <property type="term" value="F:GTPase activity"/>
    <property type="evidence" value="ECO:0007669"/>
    <property type="project" value="InterPro"/>
</dbReference>
<dbReference type="SMART" id="SM00053">
    <property type="entry name" value="DYNc"/>
    <property type="match status" value="1"/>
</dbReference>
<keyword evidence="6" id="KW-0175">Coiled coil</keyword>
<dbReference type="Gene3D" id="3.40.50.300">
    <property type="entry name" value="P-loop containing nucleotide triphosphate hydrolases"/>
    <property type="match status" value="1"/>
</dbReference>
<dbReference type="CDD" id="cd08771">
    <property type="entry name" value="DLP_1"/>
    <property type="match status" value="1"/>
</dbReference>
<dbReference type="InterPro" id="IPR022812">
    <property type="entry name" value="Dynamin"/>
</dbReference>
<feature type="domain" description="GED" evidence="7">
    <location>
        <begin position="496"/>
        <end position="584"/>
    </location>
</feature>
<dbReference type="PRINTS" id="PR00195">
    <property type="entry name" value="DYNAMIN"/>
</dbReference>
<evidence type="ECO:0000256" key="6">
    <source>
        <dbReference type="SAM" id="Coils"/>
    </source>
</evidence>
<dbReference type="GO" id="GO:0016185">
    <property type="term" value="P:synaptic vesicle budding from presynaptic endocytic zone membrane"/>
    <property type="evidence" value="ECO:0007669"/>
    <property type="project" value="TreeGrafter"/>
</dbReference>
<dbReference type="GO" id="GO:0005874">
    <property type="term" value="C:microtubule"/>
    <property type="evidence" value="ECO:0007669"/>
    <property type="project" value="TreeGrafter"/>
</dbReference>
<evidence type="ECO:0000256" key="4">
    <source>
        <dbReference type="ARBA" id="ARBA00023134"/>
    </source>
</evidence>
<proteinExistence type="inferred from homology"/>
<dbReference type="GO" id="GO:0098793">
    <property type="term" value="C:presynapse"/>
    <property type="evidence" value="ECO:0007669"/>
    <property type="project" value="GOC"/>
</dbReference>
<dbReference type="InterPro" id="IPR001401">
    <property type="entry name" value="Dynamin_GTPase"/>
</dbReference>
<dbReference type="GO" id="GO:0005886">
    <property type="term" value="C:plasma membrane"/>
    <property type="evidence" value="ECO:0007669"/>
    <property type="project" value="TreeGrafter"/>
</dbReference>
<dbReference type="FunFam" id="3.40.50.300:FF:000621">
    <property type="entry name" value="Interferon-induced GTP-binding protein Mx1"/>
    <property type="match status" value="1"/>
</dbReference>
<dbReference type="InterPro" id="IPR019762">
    <property type="entry name" value="Dynamin_GTPase_CS"/>
</dbReference>
<dbReference type="Pfam" id="PF01031">
    <property type="entry name" value="Dynamin_M"/>
    <property type="match status" value="2"/>
</dbReference>
<dbReference type="GO" id="GO:0005634">
    <property type="term" value="C:nucleus"/>
    <property type="evidence" value="ECO:0007669"/>
    <property type="project" value="TreeGrafter"/>
</dbReference>
<evidence type="ECO:0000256" key="5">
    <source>
        <dbReference type="RuleBase" id="RU003932"/>
    </source>
</evidence>
<dbReference type="GO" id="GO:0031623">
    <property type="term" value="P:receptor internalization"/>
    <property type="evidence" value="ECO:0007669"/>
    <property type="project" value="TreeGrafter"/>
</dbReference>
<keyword evidence="10" id="KW-1185">Reference proteome</keyword>
<dbReference type="GO" id="GO:0008017">
    <property type="term" value="F:microtubule binding"/>
    <property type="evidence" value="ECO:0007669"/>
    <property type="project" value="TreeGrafter"/>
</dbReference>
<dbReference type="InterPro" id="IPR045063">
    <property type="entry name" value="Dynamin_N"/>
</dbReference>
<dbReference type="Gene3D" id="1.20.120.1240">
    <property type="entry name" value="Dynamin, middle domain"/>
    <property type="match status" value="1"/>
</dbReference>
<dbReference type="PROSITE" id="PS51388">
    <property type="entry name" value="GED"/>
    <property type="match status" value="1"/>
</dbReference>
<dbReference type="PANTHER" id="PTHR11566">
    <property type="entry name" value="DYNAMIN"/>
    <property type="match status" value="1"/>
</dbReference>
<dbReference type="InterPro" id="IPR020850">
    <property type="entry name" value="GED_dom"/>
</dbReference>
<name>A0A8C4X4V6_ERPCA</name>
<evidence type="ECO:0000256" key="3">
    <source>
        <dbReference type="ARBA" id="ARBA00022741"/>
    </source>
</evidence>
<dbReference type="Ensembl" id="ENSECRT00000005766.1">
    <property type="protein sequence ID" value="ENSECRP00000005669.1"/>
    <property type="gene ID" value="ENSECRG00000003714.1"/>
</dbReference>
<evidence type="ECO:0000259" key="7">
    <source>
        <dbReference type="PROSITE" id="PS51388"/>
    </source>
</evidence>
<evidence type="ECO:0000256" key="2">
    <source>
        <dbReference type="ARBA" id="ARBA00022490"/>
    </source>
</evidence>
<dbReference type="PANTHER" id="PTHR11566:SF231">
    <property type="entry name" value="INTERFERON-INDUCED GTP-BINDING PROTEIN MX"/>
    <property type="match status" value="1"/>
</dbReference>
<dbReference type="InterPro" id="IPR000375">
    <property type="entry name" value="Dynamin_stalk"/>
</dbReference>
<dbReference type="Proteomes" id="UP000694620">
    <property type="component" value="Chromosome 4"/>
</dbReference>
<comment type="subcellular location">
    <subcellularLocation>
        <location evidence="1">Cytoplasm</location>
    </subcellularLocation>
</comment>
<dbReference type="Pfam" id="PF00350">
    <property type="entry name" value="Dynamin_N"/>
    <property type="match status" value="1"/>
</dbReference>
<evidence type="ECO:0000313" key="9">
    <source>
        <dbReference type="Ensembl" id="ENSECRP00000005669.1"/>
    </source>
</evidence>
<dbReference type="SUPFAM" id="SSF52540">
    <property type="entry name" value="P-loop containing nucleoside triphosphate hydrolases"/>
    <property type="match status" value="1"/>
</dbReference>
<feature type="coiled-coil region" evidence="6">
    <location>
        <begin position="534"/>
        <end position="578"/>
    </location>
</feature>
<organism evidence="9 10">
    <name type="scientific">Erpetoichthys calabaricus</name>
    <name type="common">Rope fish</name>
    <name type="synonym">Calamoichthys calabaricus</name>
    <dbReference type="NCBI Taxonomy" id="27687"/>
    <lineage>
        <taxon>Eukaryota</taxon>
        <taxon>Metazoa</taxon>
        <taxon>Chordata</taxon>
        <taxon>Craniata</taxon>
        <taxon>Vertebrata</taxon>
        <taxon>Euteleostomi</taxon>
        <taxon>Actinopterygii</taxon>
        <taxon>Polypteriformes</taxon>
        <taxon>Polypteridae</taxon>
        <taxon>Erpetoichthys</taxon>
    </lineage>
</organism>
<dbReference type="GeneTree" id="ENSGT00940000155686"/>
<dbReference type="InterPro" id="IPR027417">
    <property type="entry name" value="P-loop_NTPase"/>
</dbReference>
<dbReference type="SMART" id="SM00302">
    <property type="entry name" value="GED"/>
    <property type="match status" value="1"/>
</dbReference>
<keyword evidence="2" id="KW-0963">Cytoplasm</keyword>
<dbReference type="PROSITE" id="PS00410">
    <property type="entry name" value="G_DYNAMIN_1"/>
    <property type="match status" value="1"/>
</dbReference>
<reference evidence="9" key="3">
    <citation type="submission" date="2025-09" db="UniProtKB">
        <authorList>
            <consortium name="Ensembl"/>
        </authorList>
    </citation>
    <scope>IDENTIFICATION</scope>
</reference>
<reference evidence="9" key="2">
    <citation type="submission" date="2025-08" db="UniProtKB">
        <authorList>
            <consortium name="Ensembl"/>
        </authorList>
    </citation>
    <scope>IDENTIFICATION</scope>
</reference>
<protein>
    <submittedName>
        <fullName evidence="9">Uncharacterized protein</fullName>
    </submittedName>
</protein>
<evidence type="ECO:0000313" key="10">
    <source>
        <dbReference type="Proteomes" id="UP000694620"/>
    </source>
</evidence>
<dbReference type="PROSITE" id="PS51718">
    <property type="entry name" value="G_DYNAMIN_2"/>
    <property type="match status" value="1"/>
</dbReference>
<dbReference type="InterPro" id="IPR030381">
    <property type="entry name" value="G_DYNAMIN_dom"/>
</dbReference>
<dbReference type="GO" id="GO:0005525">
    <property type="term" value="F:GTP binding"/>
    <property type="evidence" value="ECO:0007669"/>
    <property type="project" value="UniProtKB-KW"/>
</dbReference>
<reference evidence="9" key="1">
    <citation type="submission" date="2021-06" db="EMBL/GenBank/DDBJ databases">
        <authorList>
            <consortium name="Wellcome Sanger Institute Data Sharing"/>
        </authorList>
    </citation>
    <scope>NUCLEOTIDE SEQUENCE [LARGE SCALE GENOMIC DNA]</scope>
</reference>
<feature type="domain" description="Dynamin-type G" evidence="8">
    <location>
        <begin position="31"/>
        <end position="315"/>
    </location>
</feature>
<accession>A0A8C4X4V6</accession>
<evidence type="ECO:0000259" key="8">
    <source>
        <dbReference type="PROSITE" id="PS51718"/>
    </source>
</evidence>
<dbReference type="InterPro" id="IPR003130">
    <property type="entry name" value="GED"/>
</dbReference>
<dbReference type="GO" id="GO:0051607">
    <property type="term" value="P:defense response to virus"/>
    <property type="evidence" value="ECO:0007669"/>
    <property type="project" value="TreeGrafter"/>
</dbReference>